<dbReference type="EMBL" id="QFFZ01000030">
    <property type="protein sequence ID" value="TEB10229.1"/>
    <property type="molecule type" value="Genomic_DNA"/>
</dbReference>
<organism evidence="2 3">
    <name type="scientific">Pelotomaculum propionicicum</name>
    <dbReference type="NCBI Taxonomy" id="258475"/>
    <lineage>
        <taxon>Bacteria</taxon>
        <taxon>Bacillati</taxon>
        <taxon>Bacillota</taxon>
        <taxon>Clostridia</taxon>
        <taxon>Eubacteriales</taxon>
        <taxon>Desulfotomaculaceae</taxon>
        <taxon>Pelotomaculum</taxon>
    </lineage>
</organism>
<comment type="caution">
    <text evidence="2">The sequence shown here is derived from an EMBL/GenBank/DDBJ whole genome shotgun (WGS) entry which is preliminary data.</text>
</comment>
<protein>
    <submittedName>
        <fullName evidence="2">Uncharacterized protein</fullName>
    </submittedName>
</protein>
<keyword evidence="1" id="KW-1133">Transmembrane helix</keyword>
<dbReference type="AlphaFoldDB" id="A0A4Y7RNA7"/>
<keyword evidence="3" id="KW-1185">Reference proteome</keyword>
<sequence>MQASQIITLIAIGLIMFGVIGFLSLLAHYYTLNGIKARTVGDGQHGTARFATKREIQKTYAHVPYRSCGGKKRTCPPYRG</sequence>
<dbReference type="Proteomes" id="UP000297597">
    <property type="component" value="Unassembled WGS sequence"/>
</dbReference>
<name>A0A4Y7RNA7_9FIRM</name>
<reference evidence="2 3" key="1">
    <citation type="journal article" date="2018" name="Environ. Microbiol.">
        <title>Novel energy conservation strategies and behaviour of Pelotomaculum schinkii driving syntrophic propionate catabolism.</title>
        <authorList>
            <person name="Hidalgo-Ahumada C.A.P."/>
            <person name="Nobu M.K."/>
            <person name="Narihiro T."/>
            <person name="Tamaki H."/>
            <person name="Liu W.T."/>
            <person name="Kamagata Y."/>
            <person name="Stams A.J.M."/>
            <person name="Imachi H."/>
            <person name="Sousa D.Z."/>
        </authorList>
    </citation>
    <scope>NUCLEOTIDE SEQUENCE [LARGE SCALE GENOMIC DNA]</scope>
    <source>
        <strain evidence="2 3">MGP</strain>
    </source>
</reference>
<feature type="transmembrane region" description="Helical" evidence="1">
    <location>
        <begin position="6"/>
        <end position="30"/>
    </location>
</feature>
<evidence type="ECO:0000313" key="2">
    <source>
        <dbReference type="EMBL" id="TEB10229.1"/>
    </source>
</evidence>
<evidence type="ECO:0000256" key="1">
    <source>
        <dbReference type="SAM" id="Phobius"/>
    </source>
</evidence>
<gene>
    <name evidence="2" type="ORF">Pmgp_02529</name>
</gene>
<evidence type="ECO:0000313" key="3">
    <source>
        <dbReference type="Proteomes" id="UP000297597"/>
    </source>
</evidence>
<keyword evidence="1" id="KW-0472">Membrane</keyword>
<accession>A0A4Y7RNA7</accession>
<proteinExistence type="predicted"/>
<keyword evidence="1" id="KW-0812">Transmembrane</keyword>